<evidence type="ECO:0000313" key="3">
    <source>
        <dbReference type="Proteomes" id="UP000053766"/>
    </source>
</evidence>
<feature type="domain" description="Neurotransmitter-gated ion-channel ligand-binding" evidence="1">
    <location>
        <begin position="99"/>
        <end position="188"/>
    </location>
</feature>
<evidence type="ECO:0000259" key="1">
    <source>
        <dbReference type="Pfam" id="PF02931"/>
    </source>
</evidence>
<proteinExistence type="predicted"/>
<keyword evidence="3" id="KW-1185">Reference proteome</keyword>
<name>A0A0D8XZK1_DICVI</name>
<dbReference type="AlphaFoldDB" id="A0A0D8XZK1"/>
<gene>
    <name evidence="2" type="ORF">DICVIV_06165</name>
</gene>
<reference evidence="3" key="2">
    <citation type="journal article" date="2016" name="Sci. Rep.">
        <title>Dictyocaulus viviparus genome, variome and transcriptome elucidate lungworm biology and support future intervention.</title>
        <authorList>
            <person name="McNulty S.N."/>
            <person name="Strube C."/>
            <person name="Rosa B.A."/>
            <person name="Martin J.C."/>
            <person name="Tyagi R."/>
            <person name="Choi Y.J."/>
            <person name="Wang Q."/>
            <person name="Hallsworth Pepin K."/>
            <person name="Zhang X."/>
            <person name="Ozersky P."/>
            <person name="Wilson R.K."/>
            <person name="Sternberg P.W."/>
            <person name="Gasser R.B."/>
            <person name="Mitreva M."/>
        </authorList>
    </citation>
    <scope>NUCLEOTIDE SEQUENCE [LARGE SCALE GENOMIC DNA]</scope>
    <source>
        <strain evidence="3">HannoverDv2000</strain>
    </source>
</reference>
<dbReference type="Gene3D" id="2.70.170.10">
    <property type="entry name" value="Neurotransmitter-gated ion-channel ligand-binding domain"/>
    <property type="match status" value="1"/>
</dbReference>
<dbReference type="GO" id="GO:0016020">
    <property type="term" value="C:membrane"/>
    <property type="evidence" value="ECO:0007669"/>
    <property type="project" value="InterPro"/>
</dbReference>
<dbReference type="Proteomes" id="UP000053766">
    <property type="component" value="Unassembled WGS sequence"/>
</dbReference>
<dbReference type="EMBL" id="KN716294">
    <property type="protein sequence ID" value="KJH47756.1"/>
    <property type="molecule type" value="Genomic_DNA"/>
</dbReference>
<protein>
    <recommendedName>
        <fullName evidence="1">Neurotransmitter-gated ion-channel ligand-binding domain-containing protein</fullName>
    </recommendedName>
</protein>
<dbReference type="InterPro" id="IPR036734">
    <property type="entry name" value="Neur_chan_lig-bd_sf"/>
</dbReference>
<dbReference type="GO" id="GO:0005230">
    <property type="term" value="F:extracellular ligand-gated monoatomic ion channel activity"/>
    <property type="evidence" value="ECO:0007669"/>
    <property type="project" value="InterPro"/>
</dbReference>
<dbReference type="InterPro" id="IPR006202">
    <property type="entry name" value="Neur_chan_lig-bd"/>
</dbReference>
<dbReference type="Pfam" id="PF02931">
    <property type="entry name" value="Neur_chan_LBD"/>
    <property type="match status" value="1"/>
</dbReference>
<dbReference type="STRING" id="29172.A0A0D8XZK1"/>
<reference evidence="2 3" key="1">
    <citation type="submission" date="2013-11" db="EMBL/GenBank/DDBJ databases">
        <title>Draft genome of the bovine lungworm Dictyocaulus viviparus.</title>
        <authorList>
            <person name="Mitreva M."/>
        </authorList>
    </citation>
    <scope>NUCLEOTIDE SEQUENCE [LARGE SCALE GENOMIC DNA]</scope>
    <source>
        <strain evidence="2 3">HannoverDv2000</strain>
    </source>
</reference>
<evidence type="ECO:0000313" key="2">
    <source>
        <dbReference type="EMBL" id="KJH47756.1"/>
    </source>
</evidence>
<sequence length="195" mass="22929">MFVILCLFVPIHSKILSTSSTIKTDNCTTLKNSTKKFLDMNVYDKEQLEKCVFKFLIDSEMKFNDDPNSFHTNPPPEAEITIQVDDVTIHHVQLNPGSSYQFQIYGDIYLTWEDSRLRWDEDEWKMESFFIQDTHKIWSPSLIDHSICTDISVCSSELTNVEILSEGRVYARLVFRYSAYCVVDYSRYELYVERV</sequence>
<dbReference type="OrthoDB" id="5975154at2759"/>
<accession>A0A0D8XZK1</accession>
<dbReference type="SUPFAM" id="SSF63712">
    <property type="entry name" value="Nicotinic receptor ligand binding domain-like"/>
    <property type="match status" value="1"/>
</dbReference>
<organism evidence="2 3">
    <name type="scientific">Dictyocaulus viviparus</name>
    <name type="common">Bovine lungworm</name>
    <dbReference type="NCBI Taxonomy" id="29172"/>
    <lineage>
        <taxon>Eukaryota</taxon>
        <taxon>Metazoa</taxon>
        <taxon>Ecdysozoa</taxon>
        <taxon>Nematoda</taxon>
        <taxon>Chromadorea</taxon>
        <taxon>Rhabditida</taxon>
        <taxon>Rhabditina</taxon>
        <taxon>Rhabditomorpha</taxon>
        <taxon>Strongyloidea</taxon>
        <taxon>Metastrongylidae</taxon>
        <taxon>Dictyocaulus</taxon>
    </lineage>
</organism>